<dbReference type="InterPro" id="IPR050571">
    <property type="entry name" value="Class-IV_PLP-Dep_Aminotrnsfr"/>
</dbReference>
<name>A0ABW6K798_9BACI</name>
<proteinExistence type="inferred from homology"/>
<evidence type="ECO:0000256" key="5">
    <source>
        <dbReference type="RuleBase" id="RU004516"/>
    </source>
</evidence>
<dbReference type="RefSeq" id="WP_389223904.1">
    <property type="nucleotide sequence ID" value="NZ_JBIACJ010000021.1"/>
</dbReference>
<protein>
    <submittedName>
        <fullName evidence="6">Aminodeoxychorismate lyase</fullName>
        <ecNumber evidence="6">4.1.3.38</ecNumber>
    </submittedName>
</protein>
<dbReference type="CDD" id="cd00449">
    <property type="entry name" value="PLPDE_IV"/>
    <property type="match status" value="1"/>
</dbReference>
<dbReference type="PROSITE" id="PS00770">
    <property type="entry name" value="AA_TRANSFER_CLASS_4"/>
    <property type="match status" value="1"/>
</dbReference>
<dbReference type="EC" id="4.1.3.38" evidence="6"/>
<comment type="caution">
    <text evidence="6">The sequence shown here is derived from an EMBL/GenBank/DDBJ whole genome shotgun (WGS) entry which is preliminary data.</text>
</comment>
<dbReference type="PANTHER" id="PTHR42743:SF11">
    <property type="entry name" value="AMINODEOXYCHORISMATE LYASE"/>
    <property type="match status" value="1"/>
</dbReference>
<accession>A0ABW6K798</accession>
<dbReference type="InterPro" id="IPR036038">
    <property type="entry name" value="Aminotransferase-like"/>
</dbReference>
<dbReference type="InterPro" id="IPR001544">
    <property type="entry name" value="Aminotrans_IV"/>
</dbReference>
<sequence length="285" mass="32721">MFIYLNGDLVRKEDAVISPFDHGFLYGMGLFETIRVYNGHPFLLDDHLQRLNNSLEVLNIKTRYTRDEILEILHPLLKINELTDAYVRLNVSAGIGEIGLQTEPYVHPNLIIFAKPLPPAKGLQEKKSVILQLKRNTPEGFERLKSHHYLNNILAKREIGDHPECEGIFLTEDGYLAEGIVSNLFWIKDQKLYTPALETGILDGITRQFVMKLASKRGMRLEEGFFTLDEAKVADEVFVTNSIQEIVPLSLFDQEQKPGNQGVIVNDLQLQYKQYTTYVWSRDEL</sequence>
<dbReference type="NCBIfam" id="NF005800">
    <property type="entry name" value="PRK07650.1"/>
    <property type="match status" value="1"/>
</dbReference>
<evidence type="ECO:0000256" key="1">
    <source>
        <dbReference type="ARBA" id="ARBA00001933"/>
    </source>
</evidence>
<dbReference type="Gene3D" id="3.30.470.10">
    <property type="match status" value="1"/>
</dbReference>
<organism evidence="6 7">
    <name type="scientific">Cytobacillus mangrovibacter</name>
    <dbReference type="NCBI Taxonomy" id="3299024"/>
    <lineage>
        <taxon>Bacteria</taxon>
        <taxon>Bacillati</taxon>
        <taxon>Bacillota</taxon>
        <taxon>Bacilli</taxon>
        <taxon>Bacillales</taxon>
        <taxon>Bacillaceae</taxon>
        <taxon>Cytobacillus</taxon>
    </lineage>
</organism>
<keyword evidence="7" id="KW-1185">Reference proteome</keyword>
<dbReference type="PANTHER" id="PTHR42743">
    <property type="entry name" value="AMINO-ACID AMINOTRANSFERASE"/>
    <property type="match status" value="1"/>
</dbReference>
<reference evidence="6 7" key="1">
    <citation type="submission" date="2024-08" db="EMBL/GenBank/DDBJ databases">
        <title>Two novel Cytobacillus novel species.</title>
        <authorList>
            <person name="Liu G."/>
        </authorList>
    </citation>
    <scope>NUCLEOTIDE SEQUENCE [LARGE SCALE GENOMIC DNA]</scope>
    <source>
        <strain evidence="6 7">FJAT-53684</strain>
    </source>
</reference>
<evidence type="ECO:0000256" key="3">
    <source>
        <dbReference type="ARBA" id="ARBA00022898"/>
    </source>
</evidence>
<dbReference type="EMBL" id="JBIACJ010000021">
    <property type="protein sequence ID" value="MFE8698835.1"/>
    <property type="molecule type" value="Genomic_DNA"/>
</dbReference>
<comment type="cofactor">
    <cofactor evidence="1 5">
        <name>pyridoxal 5'-phosphate</name>
        <dbReference type="ChEBI" id="CHEBI:597326"/>
    </cofactor>
</comment>
<dbReference type="SUPFAM" id="SSF56752">
    <property type="entry name" value="D-aminoacid aminotransferase-like PLP-dependent enzymes"/>
    <property type="match status" value="1"/>
</dbReference>
<evidence type="ECO:0000256" key="2">
    <source>
        <dbReference type="ARBA" id="ARBA00009320"/>
    </source>
</evidence>
<dbReference type="InterPro" id="IPR043131">
    <property type="entry name" value="BCAT-like_N"/>
</dbReference>
<dbReference type="Gene3D" id="3.20.10.10">
    <property type="entry name" value="D-amino Acid Aminotransferase, subunit A, domain 2"/>
    <property type="match status" value="1"/>
</dbReference>
<evidence type="ECO:0000313" key="6">
    <source>
        <dbReference type="EMBL" id="MFE8698835.1"/>
    </source>
</evidence>
<dbReference type="Proteomes" id="UP001601058">
    <property type="component" value="Unassembled WGS sequence"/>
</dbReference>
<keyword evidence="3 5" id="KW-0663">Pyridoxal phosphate</keyword>
<dbReference type="Pfam" id="PF01063">
    <property type="entry name" value="Aminotran_4"/>
    <property type="match status" value="1"/>
</dbReference>
<keyword evidence="6" id="KW-0456">Lyase</keyword>
<dbReference type="InterPro" id="IPR018300">
    <property type="entry name" value="Aminotrans_IV_CS"/>
</dbReference>
<gene>
    <name evidence="6" type="primary">pabC</name>
    <name evidence="6" type="ORF">ACFYKT_21350</name>
</gene>
<evidence type="ECO:0000313" key="7">
    <source>
        <dbReference type="Proteomes" id="UP001601058"/>
    </source>
</evidence>
<dbReference type="InterPro" id="IPR043132">
    <property type="entry name" value="BCAT-like_C"/>
</dbReference>
<dbReference type="GO" id="GO:0008696">
    <property type="term" value="F:4-amino-4-deoxychorismate lyase activity"/>
    <property type="evidence" value="ECO:0007669"/>
    <property type="project" value="UniProtKB-EC"/>
</dbReference>
<evidence type="ECO:0000256" key="4">
    <source>
        <dbReference type="RuleBase" id="RU004106"/>
    </source>
</evidence>
<comment type="similarity">
    <text evidence="2 4">Belongs to the class-IV pyridoxal-phosphate-dependent aminotransferase family.</text>
</comment>